<comment type="subcellular location">
    <subcellularLocation>
        <location evidence="1">Cell inner membrane</location>
        <topology evidence="1">Single-pass membrane protein</topology>
        <orientation evidence="1">Periplasmic side</orientation>
    </subcellularLocation>
</comment>
<sequence>MKLFFCLVLVLSASRLLAQQTVKDSVVRRDTINIHGYVYDEAGKPVKYIELRSSQKYIDFDRINITTRTDTSGYFILEGVKFNDTLTFEENVLYAPKPVYNKGSRFLMIYLPSALVKDVSERGQITISAKRRHPKIIPSFIRDYKANAGCFLGGVHVAARFRDGYGRFIQLVNEQVHYPTKAIENNIEGTVQVSFKVKRNGIPDEFKILKGIGYGCDEELINTIKRLGGWIPGIENGRPVMMTQTVSVEFKLTDK</sequence>
<keyword evidence="5" id="KW-0997">Cell inner membrane</keyword>
<keyword evidence="7" id="KW-0653">Protein transport</keyword>
<keyword evidence="6" id="KW-0812">Transmembrane</keyword>
<evidence type="ECO:0000256" key="10">
    <source>
        <dbReference type="SAM" id="SignalP"/>
    </source>
</evidence>
<proteinExistence type="inferred from homology"/>
<evidence type="ECO:0000256" key="2">
    <source>
        <dbReference type="ARBA" id="ARBA00006555"/>
    </source>
</evidence>
<dbReference type="PANTHER" id="PTHR33446:SF2">
    <property type="entry name" value="PROTEIN TONB"/>
    <property type="match status" value="1"/>
</dbReference>
<keyword evidence="3" id="KW-0813">Transport</keyword>
<evidence type="ECO:0000256" key="5">
    <source>
        <dbReference type="ARBA" id="ARBA00022519"/>
    </source>
</evidence>
<dbReference type="InterPro" id="IPR037682">
    <property type="entry name" value="TonB_C"/>
</dbReference>
<keyword evidence="8" id="KW-1133">Transmembrane helix</keyword>
<dbReference type="InterPro" id="IPR006260">
    <property type="entry name" value="TonB/TolA_C"/>
</dbReference>
<comment type="similarity">
    <text evidence="2">Belongs to the TonB family.</text>
</comment>
<dbReference type="Gene3D" id="3.30.1150.10">
    <property type="match status" value="1"/>
</dbReference>
<dbReference type="NCBIfam" id="TIGR01352">
    <property type="entry name" value="tonB_Cterm"/>
    <property type="match status" value="1"/>
</dbReference>
<evidence type="ECO:0000256" key="9">
    <source>
        <dbReference type="ARBA" id="ARBA00023136"/>
    </source>
</evidence>
<dbReference type="PANTHER" id="PTHR33446">
    <property type="entry name" value="PROTEIN TONB-RELATED"/>
    <property type="match status" value="1"/>
</dbReference>
<dbReference type="PROSITE" id="PS52015">
    <property type="entry name" value="TONB_CTD"/>
    <property type="match status" value="1"/>
</dbReference>
<dbReference type="InterPro" id="IPR008969">
    <property type="entry name" value="CarboxyPept-like_regulatory"/>
</dbReference>
<gene>
    <name evidence="12" type="ORF">ACFFGT_14315</name>
</gene>
<organism evidence="12 13">
    <name type="scientific">Mucilaginibacter angelicae</name>
    <dbReference type="NCBI Taxonomy" id="869718"/>
    <lineage>
        <taxon>Bacteria</taxon>
        <taxon>Pseudomonadati</taxon>
        <taxon>Bacteroidota</taxon>
        <taxon>Sphingobacteriia</taxon>
        <taxon>Sphingobacteriales</taxon>
        <taxon>Sphingobacteriaceae</taxon>
        <taxon>Mucilaginibacter</taxon>
    </lineage>
</organism>
<evidence type="ECO:0000313" key="13">
    <source>
        <dbReference type="Proteomes" id="UP001589828"/>
    </source>
</evidence>
<keyword evidence="10" id="KW-0732">Signal</keyword>
<comment type="caution">
    <text evidence="12">The sequence shown here is derived from an EMBL/GenBank/DDBJ whole genome shotgun (WGS) entry which is preliminary data.</text>
</comment>
<feature type="signal peptide" evidence="10">
    <location>
        <begin position="1"/>
        <end position="18"/>
    </location>
</feature>
<keyword evidence="13" id="KW-1185">Reference proteome</keyword>
<dbReference type="SUPFAM" id="SSF74653">
    <property type="entry name" value="TolA/TonB C-terminal domain"/>
    <property type="match status" value="1"/>
</dbReference>
<keyword evidence="4" id="KW-1003">Cell membrane</keyword>
<dbReference type="SUPFAM" id="SSF49464">
    <property type="entry name" value="Carboxypeptidase regulatory domain-like"/>
    <property type="match status" value="1"/>
</dbReference>
<dbReference type="EMBL" id="JBHLTS010000022">
    <property type="protein sequence ID" value="MFC0515389.1"/>
    <property type="molecule type" value="Genomic_DNA"/>
</dbReference>
<evidence type="ECO:0000256" key="1">
    <source>
        <dbReference type="ARBA" id="ARBA00004383"/>
    </source>
</evidence>
<evidence type="ECO:0000256" key="6">
    <source>
        <dbReference type="ARBA" id="ARBA00022692"/>
    </source>
</evidence>
<evidence type="ECO:0000256" key="4">
    <source>
        <dbReference type="ARBA" id="ARBA00022475"/>
    </source>
</evidence>
<dbReference type="RefSeq" id="WP_377023222.1">
    <property type="nucleotide sequence ID" value="NZ_JBHLTS010000022.1"/>
</dbReference>
<accession>A0ABV6L7H3</accession>
<evidence type="ECO:0000256" key="3">
    <source>
        <dbReference type="ARBA" id="ARBA00022448"/>
    </source>
</evidence>
<dbReference type="Pfam" id="PF03544">
    <property type="entry name" value="TonB_C"/>
    <property type="match status" value="1"/>
</dbReference>
<protein>
    <submittedName>
        <fullName evidence="12">Energy transducer TonB</fullName>
    </submittedName>
</protein>
<dbReference type="InterPro" id="IPR051045">
    <property type="entry name" value="TonB-dependent_transducer"/>
</dbReference>
<evidence type="ECO:0000256" key="7">
    <source>
        <dbReference type="ARBA" id="ARBA00022927"/>
    </source>
</evidence>
<evidence type="ECO:0000256" key="8">
    <source>
        <dbReference type="ARBA" id="ARBA00022989"/>
    </source>
</evidence>
<dbReference type="Proteomes" id="UP001589828">
    <property type="component" value="Unassembled WGS sequence"/>
</dbReference>
<feature type="chain" id="PRO_5046397985" evidence="10">
    <location>
        <begin position="19"/>
        <end position="255"/>
    </location>
</feature>
<evidence type="ECO:0000259" key="11">
    <source>
        <dbReference type="PROSITE" id="PS52015"/>
    </source>
</evidence>
<keyword evidence="9" id="KW-0472">Membrane</keyword>
<feature type="domain" description="TonB C-terminal" evidence="11">
    <location>
        <begin position="163"/>
        <end position="255"/>
    </location>
</feature>
<evidence type="ECO:0000313" key="12">
    <source>
        <dbReference type="EMBL" id="MFC0515389.1"/>
    </source>
</evidence>
<reference evidence="12 13" key="1">
    <citation type="submission" date="2024-09" db="EMBL/GenBank/DDBJ databases">
        <authorList>
            <person name="Sun Q."/>
            <person name="Mori K."/>
        </authorList>
    </citation>
    <scope>NUCLEOTIDE SEQUENCE [LARGE SCALE GENOMIC DNA]</scope>
    <source>
        <strain evidence="12 13">NCAIM B.02415</strain>
    </source>
</reference>
<name>A0ABV6L7H3_9SPHI</name>